<comment type="caution">
    <text evidence="1">The sequence shown here is derived from an EMBL/GenBank/DDBJ whole genome shotgun (WGS) entry which is preliminary data.</text>
</comment>
<protein>
    <submittedName>
        <fullName evidence="1">Telomere stability and silencing-domain-containing protein</fullName>
    </submittedName>
</protein>
<keyword evidence="2" id="KW-1185">Reference proteome</keyword>
<reference evidence="2" key="1">
    <citation type="journal article" date="2024" name="Front. Bioeng. Biotechnol.">
        <title>Genome-scale model development and genomic sequencing of the oleaginous clade Lipomyces.</title>
        <authorList>
            <person name="Czajka J.J."/>
            <person name="Han Y."/>
            <person name="Kim J."/>
            <person name="Mondo S.J."/>
            <person name="Hofstad B.A."/>
            <person name="Robles A."/>
            <person name="Haridas S."/>
            <person name="Riley R."/>
            <person name="LaButti K."/>
            <person name="Pangilinan J."/>
            <person name="Andreopoulos W."/>
            <person name="Lipzen A."/>
            <person name="Yan J."/>
            <person name="Wang M."/>
            <person name="Ng V."/>
            <person name="Grigoriev I.V."/>
            <person name="Spatafora J.W."/>
            <person name="Magnuson J.K."/>
            <person name="Baker S.E."/>
            <person name="Pomraning K.R."/>
        </authorList>
    </citation>
    <scope>NUCLEOTIDE SEQUENCE [LARGE SCALE GENOMIC DNA]</scope>
    <source>
        <strain evidence="2">CBS 7786</strain>
    </source>
</reference>
<accession>A0ACC3TB33</accession>
<organism evidence="1 2">
    <name type="scientific">Lipomyces kononenkoae</name>
    <name type="common">Yeast</name>
    <dbReference type="NCBI Taxonomy" id="34357"/>
    <lineage>
        <taxon>Eukaryota</taxon>
        <taxon>Fungi</taxon>
        <taxon>Dikarya</taxon>
        <taxon>Ascomycota</taxon>
        <taxon>Saccharomycotina</taxon>
        <taxon>Lipomycetes</taxon>
        <taxon>Lipomycetales</taxon>
        <taxon>Lipomycetaceae</taxon>
        <taxon>Lipomyces</taxon>
    </lineage>
</organism>
<sequence length="303" mass="33181">MASESAIDVFVSTFSGIKPLAIQSLSPTTPISGMLSLITELLPATVARNVYVTQQSGRLLPSNTAAPVSTLIASAPSSFIFLHITPRLCGGKGGFGSQLRAQGGRMSARRKRGSKNDEESKDNYRNLDGRRMRSIRQAKDLAIFLETAPQRIKEASRQKRERLKAILEMEDPASKARFNDVEFLEESEEMIEDLKRLVEDSVKLGGQRFVESSRENDEETSGDDDNDNDNDDNDNDNDNDDERGDRGEETEAIPKFVVGSADSRGSSSSSSSRKPKIASFFDEDVGSDASDSDDDNSTSNRPA</sequence>
<proteinExistence type="predicted"/>
<dbReference type="EMBL" id="MU971336">
    <property type="protein sequence ID" value="KAK9241133.1"/>
    <property type="molecule type" value="Genomic_DNA"/>
</dbReference>
<dbReference type="Proteomes" id="UP001433508">
    <property type="component" value="Unassembled WGS sequence"/>
</dbReference>
<evidence type="ECO:0000313" key="2">
    <source>
        <dbReference type="Proteomes" id="UP001433508"/>
    </source>
</evidence>
<gene>
    <name evidence="1" type="ORF">V1525DRAFT_98172</name>
</gene>
<evidence type="ECO:0000313" key="1">
    <source>
        <dbReference type="EMBL" id="KAK9241133.1"/>
    </source>
</evidence>
<name>A0ACC3TB33_LIPKO</name>